<reference evidence="2 3" key="1">
    <citation type="journal article" date="2015" name="Genome Announc.">
        <title>The 474-Kilobase-Pair Complete Genome Sequence of CeV-01B, a Virus Infecting Haptolina (Chrysochromulina) ericina (Prymnesiophyceae).</title>
        <authorList>
            <person name="Gallot-Lavallee L."/>
            <person name="Pagarete A."/>
            <person name="Legendre M."/>
            <person name="Santini S."/>
            <person name="Sandaa R.A."/>
            <person name="Himmelbauer H."/>
            <person name="Ogata H."/>
            <person name="Bratbak G."/>
            <person name="Claverie J.M."/>
        </authorList>
    </citation>
    <scope>NUCLEOTIDE SEQUENCE [LARGE SCALE GENOMIC DNA]</scope>
    <source>
        <strain evidence="2">CeV-01B</strain>
    </source>
</reference>
<protein>
    <submittedName>
        <fullName evidence="2">Uncharacterized protein</fullName>
    </submittedName>
</protein>
<keyword evidence="3" id="KW-1185">Reference proteome</keyword>
<gene>
    <name evidence="2" type="ORF">ceV_472</name>
</gene>
<dbReference type="KEGG" id="vg:26049339"/>
<accession>A0A0N9Q9Q2</accession>
<feature type="compositionally biased region" description="Basic residues" evidence="1">
    <location>
        <begin position="85"/>
        <end position="102"/>
    </location>
</feature>
<dbReference type="EMBL" id="KT820662">
    <property type="protein sequence ID" value="ALH23378.1"/>
    <property type="molecule type" value="Genomic_DNA"/>
</dbReference>
<dbReference type="Proteomes" id="UP000203826">
    <property type="component" value="Segment"/>
</dbReference>
<evidence type="ECO:0000313" key="3">
    <source>
        <dbReference type="Proteomes" id="UP000203826"/>
    </source>
</evidence>
<proteinExistence type="predicted"/>
<evidence type="ECO:0000313" key="2">
    <source>
        <dbReference type="EMBL" id="ALH23378.1"/>
    </source>
</evidence>
<name>A0A0N9Q9Q2_9VIRU</name>
<feature type="region of interest" description="Disordered" evidence="1">
    <location>
        <begin position="79"/>
        <end position="102"/>
    </location>
</feature>
<evidence type="ECO:0000256" key="1">
    <source>
        <dbReference type="SAM" id="MobiDB-lite"/>
    </source>
</evidence>
<sequence>MEYSTSSGMAKVFVNGKLVDQKGFMTENDGSKTSYLFSNDDNIITGDIDNNKLREEELMQLLDYPASSQLLINRLKKDFPLTHSKQSKKKSKKREKKQSRKK</sequence>
<organism evidence="2 3">
    <name type="scientific">Chrysochromulina ericina virus CeV-01B</name>
    <dbReference type="NCBI Taxonomy" id="3070830"/>
    <lineage>
        <taxon>Viruses</taxon>
        <taxon>Varidnaviria</taxon>
        <taxon>Bamfordvirae</taxon>
        <taxon>Nucleocytoviricota</taxon>
        <taxon>Megaviricetes</taxon>
        <taxon>Imitervirales</taxon>
        <taxon>Mesomimiviridae</taxon>
        <taxon>Tethysvirus</taxon>
        <taxon>Tethysvirus raunefjordenense</taxon>
    </lineage>
</organism>